<name>A0ABT1JBA9_ACTCY</name>
<dbReference type="Proteomes" id="UP000791080">
    <property type="component" value="Unassembled WGS sequence"/>
</dbReference>
<comment type="caution">
    <text evidence="4">The sequence shown here is derived from an EMBL/GenBank/DDBJ whole genome shotgun (WGS) entry which is preliminary data.</text>
</comment>
<keyword evidence="2" id="KW-0012">Acyltransferase</keyword>
<evidence type="ECO:0000313" key="4">
    <source>
        <dbReference type="EMBL" id="MCP2329790.1"/>
    </source>
</evidence>
<dbReference type="PROSITE" id="PS51186">
    <property type="entry name" value="GNAT"/>
    <property type="match status" value="1"/>
</dbReference>
<accession>A0ABT1JBA9</accession>
<dbReference type="InterPro" id="IPR016181">
    <property type="entry name" value="Acyl_CoA_acyltransferase"/>
</dbReference>
<keyword evidence="5" id="KW-1185">Reference proteome</keyword>
<proteinExistence type="predicted"/>
<evidence type="ECO:0000256" key="1">
    <source>
        <dbReference type="ARBA" id="ARBA00022679"/>
    </source>
</evidence>
<reference evidence="4 5" key="2">
    <citation type="submission" date="2022-06" db="EMBL/GenBank/DDBJ databases">
        <title>Genomic Encyclopedia of Type Strains, Phase I: the one thousand microbial genomes (KMG-I) project.</title>
        <authorList>
            <person name="Kyrpides N."/>
        </authorList>
    </citation>
    <scope>NUCLEOTIDE SEQUENCE [LARGE SCALE GENOMIC DNA]</scope>
    <source>
        <strain evidence="4 5">DSM 43889</strain>
    </source>
</reference>
<gene>
    <name evidence="4" type="ORF">G443_000060</name>
</gene>
<keyword evidence="1" id="KW-0808">Transferase</keyword>
<dbReference type="PANTHER" id="PTHR43877">
    <property type="entry name" value="AMINOALKYLPHOSPHONATE N-ACETYLTRANSFERASE-RELATED-RELATED"/>
    <property type="match status" value="1"/>
</dbReference>
<sequence length="186" mass="20249">MLVREGTERDLPVLLTLFDGAVRWLTARGREAQWGSVPWSERPEAVDRLRGIATAGGLLIAETGGTPTGALSTREVPPEYVEPVEERELYVHLLITDRESAPRGLGRALLDHAVGQARDRGIDLVRVDCWAGGGGALVDYYRSTGFTPSHRFERNGWPGQVLTRRVSDEPAVTAPVGRGTADRAVP</sequence>
<organism evidence="4 5">
    <name type="scientific">Actinoalloteichus caeruleus DSM 43889</name>
    <dbReference type="NCBI Taxonomy" id="1120930"/>
    <lineage>
        <taxon>Bacteria</taxon>
        <taxon>Bacillati</taxon>
        <taxon>Actinomycetota</taxon>
        <taxon>Actinomycetes</taxon>
        <taxon>Pseudonocardiales</taxon>
        <taxon>Pseudonocardiaceae</taxon>
        <taxon>Actinoalloteichus</taxon>
        <taxon>Actinoalloteichus cyanogriseus</taxon>
    </lineage>
</organism>
<dbReference type="InterPro" id="IPR000182">
    <property type="entry name" value="GNAT_dom"/>
</dbReference>
<dbReference type="InterPro" id="IPR050832">
    <property type="entry name" value="Bact_Acetyltransf"/>
</dbReference>
<dbReference type="SUPFAM" id="SSF55729">
    <property type="entry name" value="Acyl-CoA N-acyltransferases (Nat)"/>
    <property type="match status" value="1"/>
</dbReference>
<evidence type="ECO:0000256" key="2">
    <source>
        <dbReference type="ARBA" id="ARBA00023315"/>
    </source>
</evidence>
<reference evidence="4 5" key="1">
    <citation type="submission" date="2013-07" db="EMBL/GenBank/DDBJ databases">
        <authorList>
            <consortium name="DOE Joint Genome Institute"/>
            <person name="Reeve W."/>
            <person name="Huntemann M."/>
            <person name="Han J."/>
            <person name="Chen A."/>
            <person name="Kyrpides N."/>
            <person name="Mavromatis K."/>
            <person name="Markowitz V."/>
            <person name="Palaniappan K."/>
            <person name="Ivanova N."/>
            <person name="Schaumberg A."/>
            <person name="Pati A."/>
            <person name="Liolios K."/>
            <person name="Nordberg H.P."/>
            <person name="Cantor M.N."/>
            <person name="Hua S.X."/>
            <person name="Woyke T."/>
        </authorList>
    </citation>
    <scope>NUCLEOTIDE SEQUENCE [LARGE SCALE GENOMIC DNA]</scope>
    <source>
        <strain evidence="4 5">DSM 43889</strain>
    </source>
</reference>
<evidence type="ECO:0000313" key="5">
    <source>
        <dbReference type="Proteomes" id="UP000791080"/>
    </source>
</evidence>
<evidence type="ECO:0000259" key="3">
    <source>
        <dbReference type="PROSITE" id="PS51186"/>
    </source>
</evidence>
<dbReference type="CDD" id="cd04301">
    <property type="entry name" value="NAT_SF"/>
    <property type="match status" value="1"/>
</dbReference>
<dbReference type="EMBL" id="AUBJ02000001">
    <property type="protein sequence ID" value="MCP2329790.1"/>
    <property type="molecule type" value="Genomic_DNA"/>
</dbReference>
<dbReference type="RefSeq" id="WP_081715400.1">
    <property type="nucleotide sequence ID" value="NZ_AUBJ02000001.1"/>
</dbReference>
<protein>
    <submittedName>
        <fullName evidence="4">Acetyltransferase (GNAT) family protein</fullName>
    </submittedName>
</protein>
<dbReference type="Gene3D" id="3.40.630.30">
    <property type="match status" value="1"/>
</dbReference>
<feature type="domain" description="N-acetyltransferase" evidence="3">
    <location>
        <begin position="1"/>
        <end position="167"/>
    </location>
</feature>
<dbReference type="Pfam" id="PF00583">
    <property type="entry name" value="Acetyltransf_1"/>
    <property type="match status" value="1"/>
</dbReference>